<dbReference type="CDD" id="cd18793">
    <property type="entry name" value="SF2_C_SNF"/>
    <property type="match status" value="1"/>
</dbReference>
<evidence type="ECO:0000259" key="17">
    <source>
        <dbReference type="PROSITE" id="PS51194"/>
    </source>
</evidence>
<dbReference type="EMBL" id="JBBJCI010000118">
    <property type="protein sequence ID" value="KAK7248250.1"/>
    <property type="molecule type" value="Genomic_DNA"/>
</dbReference>
<evidence type="ECO:0000259" key="13">
    <source>
        <dbReference type="PROSITE" id="PS50064"/>
    </source>
</evidence>
<dbReference type="Proteomes" id="UP001363151">
    <property type="component" value="Unassembled WGS sequence"/>
</dbReference>
<sequence>MPRVEYAASGRAKCRGCSMSIGNGTAAVVASTQTAGGWARLPSTAADGAPVDEQYREEHDAFYGECGVMIVGCQYYGGVIHRGEMANLVREPANPYDGNAVRVDNLAGDQVGHLKRVFAAALAPLVDDPSPAAVAVEAVVPQAPSSMYQVSASARFHGLPEHFAATAAHLGRFGMRLSGGLAATRAPAPSQGQRAPSNVVRSVEAAARQTQKELDAVYDSMAAALEKMDAAPFAAALQGALATELLPHQLKAVAFMAARESGHDLEDAAKALGGGDDAKTPPLPPLWETRNEKQRAVYFNSATNTSQAARPAAVRGGLLADDMGLGKTLSILALVVARDAALLAGSAPPPAPAAEWDEDAEFKRAKKLKVGELRSALEGLGRETAGLKGALVERYVACRRPGAAPPAPPTKARGPTLVVAPTSVLSNWSEQAKAHAPGLKVLVYHGGDRGALDAAAYDVVVTSYGVLVAEAPDDASKKRKLSGLYTAAWRRVVLDEAHTIRNPRTKTAKAVARLDRVHSWCVTGTPMVNKVEDFQAVFSFVRCAPVDDPAVFARAVARPIKEGDASGLARLRLLVTSVTLRRSKKLLASTLPPRKTVTRFVDLGGDRDAYAALFDTARCAVEGLGDDALKSYSSILECLLRLRQVCAGGASLVPAPRLAAARAALRSVGGGGRALTKDAADKLLAKLREALSQDRAASDEGTFECAVCLDDVPAARAKLLRGCGHHFCDVCSEKLATSYASSGCPLCRAPFVKADLVSPSEASAAAAAPVDAAAASTSDATSTGPKIRALLEAVAAVPADEKVVVFSQFVGVLANAKAALDDAEVDARVFSGSLSAAKRAALLTDFAGDGGPRVLLVSLKCGGTGLNLTRANHVFLLDTWWNAAVEEQAMDRVHRLGQTRPVTAVRLVADKTVESRILDIQQAKTLVSAGALARLSADEVRKARLGDIKRLFEPYAPEPPKLEQ</sequence>
<accession>A0ABR1G4H9</accession>
<dbReference type="SUPFAM" id="SSF57850">
    <property type="entry name" value="RING/U-box"/>
    <property type="match status" value="1"/>
</dbReference>
<keyword evidence="3" id="KW-0547">Nucleotide-binding</keyword>
<feature type="region of interest" description="Disordered" evidence="11">
    <location>
        <begin position="268"/>
        <end position="287"/>
    </location>
</feature>
<keyword evidence="2" id="KW-0479">Metal-binding</keyword>
<evidence type="ECO:0000256" key="1">
    <source>
        <dbReference type="ARBA" id="ARBA00004123"/>
    </source>
</evidence>
<evidence type="ECO:0000256" key="4">
    <source>
        <dbReference type="ARBA" id="ARBA00022771"/>
    </source>
</evidence>
<evidence type="ECO:0000256" key="11">
    <source>
        <dbReference type="SAM" id="MobiDB-lite"/>
    </source>
</evidence>
<dbReference type="PANTHER" id="PTHR45626">
    <property type="entry name" value="TRANSCRIPTION TERMINATION FACTOR 2-RELATED"/>
    <property type="match status" value="1"/>
</dbReference>
<dbReference type="InterPro" id="IPR001202">
    <property type="entry name" value="WW_dom"/>
</dbReference>
<dbReference type="PROSITE" id="PS50089">
    <property type="entry name" value="ZF_RING_2"/>
    <property type="match status" value="1"/>
</dbReference>
<dbReference type="SMART" id="SM00184">
    <property type="entry name" value="RING"/>
    <property type="match status" value="1"/>
</dbReference>
<dbReference type="SUPFAM" id="SSF52540">
    <property type="entry name" value="P-loop containing nucleoside triphosphate hydrolases"/>
    <property type="match status" value="2"/>
</dbReference>
<dbReference type="InterPro" id="IPR014001">
    <property type="entry name" value="Helicase_ATP-bd"/>
</dbReference>
<evidence type="ECO:0000256" key="7">
    <source>
        <dbReference type="ARBA" id="ARBA00022833"/>
    </source>
</evidence>
<dbReference type="PROSITE" id="PS51194">
    <property type="entry name" value="HELICASE_CTER"/>
    <property type="match status" value="1"/>
</dbReference>
<dbReference type="Gene3D" id="3.30.70.2330">
    <property type="match status" value="1"/>
</dbReference>
<protein>
    <submittedName>
        <fullName evidence="18">Uncharacterized protein</fullName>
    </submittedName>
</protein>
<evidence type="ECO:0000256" key="3">
    <source>
        <dbReference type="ARBA" id="ARBA00022741"/>
    </source>
</evidence>
<evidence type="ECO:0000256" key="9">
    <source>
        <dbReference type="ARBA" id="ARBA00023242"/>
    </source>
</evidence>
<dbReference type="Gene3D" id="3.40.50.10810">
    <property type="entry name" value="Tandem AAA-ATPase domain"/>
    <property type="match status" value="2"/>
</dbReference>
<gene>
    <name evidence="18" type="ORF">SO694_00129089</name>
</gene>
<evidence type="ECO:0000259" key="12">
    <source>
        <dbReference type="PROSITE" id="PS50020"/>
    </source>
</evidence>
<feature type="domain" description="RING-type" evidence="14">
    <location>
        <begin position="705"/>
        <end position="748"/>
    </location>
</feature>
<keyword evidence="4 10" id="KW-0863">Zinc-finger</keyword>
<dbReference type="Pfam" id="PF08797">
    <property type="entry name" value="HIRAN"/>
    <property type="match status" value="1"/>
</dbReference>
<dbReference type="PANTHER" id="PTHR45626:SF17">
    <property type="entry name" value="HELICASE-LIKE TRANSCRIPTION FACTOR"/>
    <property type="match status" value="1"/>
</dbReference>
<dbReference type="PROSITE" id="PS50020">
    <property type="entry name" value="WW_DOMAIN_2"/>
    <property type="match status" value="1"/>
</dbReference>
<organism evidence="18 19">
    <name type="scientific">Aureococcus anophagefferens</name>
    <name type="common">Harmful bloom alga</name>
    <dbReference type="NCBI Taxonomy" id="44056"/>
    <lineage>
        <taxon>Eukaryota</taxon>
        <taxon>Sar</taxon>
        <taxon>Stramenopiles</taxon>
        <taxon>Ochrophyta</taxon>
        <taxon>Pelagophyceae</taxon>
        <taxon>Pelagomonadales</taxon>
        <taxon>Pelagomonadaceae</taxon>
        <taxon>Aureococcus</taxon>
    </lineage>
</organism>
<keyword evidence="6" id="KW-0347">Helicase</keyword>
<feature type="domain" description="Helicase ATP-binding" evidence="16">
    <location>
        <begin position="308"/>
        <end position="544"/>
    </location>
</feature>
<dbReference type="InterPro" id="IPR014905">
    <property type="entry name" value="HIRAN"/>
</dbReference>
<dbReference type="InterPro" id="IPR001841">
    <property type="entry name" value="Znf_RING"/>
</dbReference>
<evidence type="ECO:0000256" key="5">
    <source>
        <dbReference type="ARBA" id="ARBA00022801"/>
    </source>
</evidence>
<evidence type="ECO:0000256" key="8">
    <source>
        <dbReference type="ARBA" id="ARBA00022840"/>
    </source>
</evidence>
<dbReference type="Pfam" id="PF13639">
    <property type="entry name" value="zf-RING_2"/>
    <property type="match status" value="1"/>
</dbReference>
<dbReference type="SMART" id="SM00487">
    <property type="entry name" value="DEXDc"/>
    <property type="match status" value="1"/>
</dbReference>
<keyword evidence="19" id="KW-1185">Reference proteome</keyword>
<comment type="subcellular location">
    <subcellularLocation>
        <location evidence="1">Nucleus</location>
    </subcellularLocation>
</comment>
<feature type="domain" description="Helicase C-terminal" evidence="17">
    <location>
        <begin position="786"/>
        <end position="936"/>
    </location>
</feature>
<keyword evidence="9" id="KW-0539">Nucleus</keyword>
<dbReference type="InterPro" id="IPR003034">
    <property type="entry name" value="SAP_dom"/>
</dbReference>
<evidence type="ECO:0000259" key="15">
    <source>
        <dbReference type="PROSITE" id="PS50800"/>
    </source>
</evidence>
<dbReference type="InterPro" id="IPR038718">
    <property type="entry name" value="SNF2-like_sf"/>
</dbReference>
<dbReference type="Pfam" id="PF00271">
    <property type="entry name" value="Helicase_C"/>
    <property type="match status" value="1"/>
</dbReference>
<name>A0ABR1G4H9_AURAN</name>
<dbReference type="SMART" id="SM00910">
    <property type="entry name" value="HIRAN"/>
    <property type="match status" value="1"/>
</dbReference>
<evidence type="ECO:0000256" key="2">
    <source>
        <dbReference type="ARBA" id="ARBA00022723"/>
    </source>
</evidence>
<comment type="caution">
    <text evidence="18">The sequence shown here is derived from an EMBL/GenBank/DDBJ whole genome shotgun (WGS) entry which is preliminary data.</text>
</comment>
<evidence type="ECO:0000259" key="16">
    <source>
        <dbReference type="PROSITE" id="PS51192"/>
    </source>
</evidence>
<keyword evidence="5" id="KW-0378">Hydrolase</keyword>
<dbReference type="InterPro" id="IPR049730">
    <property type="entry name" value="SNF2/RAD54-like_C"/>
</dbReference>
<dbReference type="PROSITE" id="PS50800">
    <property type="entry name" value="SAP"/>
    <property type="match status" value="1"/>
</dbReference>
<dbReference type="PROSITE" id="PS50064">
    <property type="entry name" value="ZF_PARP_2"/>
    <property type="match status" value="1"/>
</dbReference>
<proteinExistence type="predicted"/>
<dbReference type="Pfam" id="PF00176">
    <property type="entry name" value="SNF2-rel_dom"/>
    <property type="match status" value="1"/>
</dbReference>
<evidence type="ECO:0000256" key="10">
    <source>
        <dbReference type="PROSITE-ProRule" id="PRU00175"/>
    </source>
</evidence>
<keyword evidence="8" id="KW-0067">ATP-binding</keyword>
<dbReference type="InterPro" id="IPR013083">
    <property type="entry name" value="Znf_RING/FYVE/PHD"/>
</dbReference>
<dbReference type="Gene3D" id="3.40.50.300">
    <property type="entry name" value="P-loop containing nucleotide triphosphate hydrolases"/>
    <property type="match status" value="1"/>
</dbReference>
<reference evidence="18 19" key="1">
    <citation type="submission" date="2024-03" db="EMBL/GenBank/DDBJ databases">
        <title>Aureococcus anophagefferens CCMP1851 and Kratosvirus quantuckense: Draft genome of a second virus-susceptible host strain in the model system.</title>
        <authorList>
            <person name="Chase E."/>
            <person name="Truchon A.R."/>
            <person name="Schepens W."/>
            <person name="Wilhelm S.W."/>
        </authorList>
    </citation>
    <scope>NUCLEOTIDE SEQUENCE [LARGE SCALE GENOMIC DNA]</scope>
    <source>
        <strain evidence="18 19">CCMP1851</strain>
    </source>
</reference>
<dbReference type="InterPro" id="IPR027417">
    <property type="entry name" value="P-loop_NTPase"/>
</dbReference>
<dbReference type="Gene3D" id="3.30.40.10">
    <property type="entry name" value="Zinc/RING finger domain, C3HC4 (zinc finger)"/>
    <property type="match status" value="1"/>
</dbReference>
<feature type="domain" description="PARP-type" evidence="13">
    <location>
        <begin position="2"/>
        <end position="25"/>
    </location>
</feature>
<evidence type="ECO:0000256" key="6">
    <source>
        <dbReference type="ARBA" id="ARBA00022806"/>
    </source>
</evidence>
<evidence type="ECO:0000313" key="19">
    <source>
        <dbReference type="Proteomes" id="UP001363151"/>
    </source>
</evidence>
<dbReference type="PROSITE" id="PS51192">
    <property type="entry name" value="HELICASE_ATP_BIND_1"/>
    <property type="match status" value="1"/>
</dbReference>
<evidence type="ECO:0000313" key="18">
    <source>
        <dbReference type="EMBL" id="KAK7248250.1"/>
    </source>
</evidence>
<evidence type="ECO:0000259" key="14">
    <source>
        <dbReference type="PROSITE" id="PS50089"/>
    </source>
</evidence>
<dbReference type="InterPro" id="IPR001650">
    <property type="entry name" value="Helicase_C-like"/>
</dbReference>
<dbReference type="InterPro" id="IPR000330">
    <property type="entry name" value="SNF2_N"/>
</dbReference>
<keyword evidence="7" id="KW-0862">Zinc</keyword>
<dbReference type="InterPro" id="IPR001510">
    <property type="entry name" value="Znf_PARP"/>
</dbReference>
<feature type="domain" description="WW" evidence="12">
    <location>
        <begin position="281"/>
        <end position="313"/>
    </location>
</feature>
<dbReference type="InterPro" id="IPR050628">
    <property type="entry name" value="SNF2_RAD54_helicase_TF"/>
</dbReference>
<feature type="domain" description="SAP" evidence="15">
    <location>
        <begin position="365"/>
        <end position="399"/>
    </location>
</feature>
<dbReference type="SMART" id="SM00490">
    <property type="entry name" value="HELICc"/>
    <property type="match status" value="1"/>
</dbReference>